<dbReference type="InterPro" id="IPR016024">
    <property type="entry name" value="ARM-type_fold"/>
</dbReference>
<dbReference type="InterPro" id="IPR045322">
    <property type="entry name" value="HECTD1/TRIP12-like"/>
</dbReference>
<comment type="similarity">
    <text evidence="2">Belongs to the UPL family. K-HECT subfamily.</text>
</comment>
<evidence type="ECO:0000256" key="4">
    <source>
        <dbReference type="ARBA" id="ARBA00022679"/>
    </source>
</evidence>
<dbReference type="OrthoDB" id="423283at2759"/>
<feature type="domain" description="HECT" evidence="8">
    <location>
        <begin position="1109"/>
        <end position="1396"/>
    </location>
</feature>
<dbReference type="Gene3D" id="3.30.2410.10">
    <property type="entry name" value="Hect, E3 ligase catalytic domain"/>
    <property type="match status" value="1"/>
</dbReference>
<dbReference type="Proteomes" id="UP000268321">
    <property type="component" value="Unassembled WGS sequence"/>
</dbReference>
<evidence type="ECO:0000256" key="1">
    <source>
        <dbReference type="ARBA" id="ARBA00000885"/>
    </source>
</evidence>
<evidence type="ECO:0000256" key="6">
    <source>
        <dbReference type="PROSITE-ProRule" id="PRU00104"/>
    </source>
</evidence>
<dbReference type="InterPro" id="IPR035983">
    <property type="entry name" value="Hect_E3_ubiquitin_ligase"/>
</dbReference>
<dbReference type="GO" id="GO:0061630">
    <property type="term" value="F:ubiquitin protein ligase activity"/>
    <property type="evidence" value="ECO:0007669"/>
    <property type="project" value="UniProtKB-EC"/>
</dbReference>
<dbReference type="SMART" id="SM00119">
    <property type="entry name" value="HECTc"/>
    <property type="match status" value="1"/>
</dbReference>
<sequence>MSRNVSDGNSSLKATDETVQNDDSDSSCSDLTEGAEYVCSASNDEKVSSDSHQEQTGVGRHLLFGINPNNADVSSSDFASGFLRSLSSDPRRTIQLLQHPFGQIHGISFVQAPSSEYDSIMENLAQRDDPHLVMEFARDLSERLLMMDGMTAERTIPSNKLTKALVLILQDPLLSDDLELHLVVCRCLYNLVELSQDYIMDAISNNVIEAVLPRLVDIVYIDMTEQCLQLLEVLSSEKFSHHVFLENDGFSACLRNLDFLTLHSQKKCLKIVLNLSSSISSSHFDSVEEAFVTLLNILLFHEDPSVTECAKLSLFRIIDCYKNDSKKLELLFSKEELILQLAKIAFEALNHDTPAKSQSFVSVTLRSLIVLASSSANVRKILLLHDLGLQIQAVTIAKNGNSSPEEVNLPVKSVLFDSDKQQAILLQLISCIIPTVVQTADNEFLLGPPSPGAQASPEIEQYDAGNLAIFFSQIYPVLIFFYRESMDSRLRLLVLREIYKIIINSGLDLKASEQTKELVHIIADCICEGKESSFDNKVKNMSSPEISLLGAACLISKLAMKSSDSKISGLLEREGVFSNLCDIERYLASSEGHKDTDLVSPDLISLIQEVKLEFVNQRAASIMSSDSYDSEALEQLRIQMSHVLLDEHSTTQDLSVLWRSFSQLITSNSCLTAHEMKSLGLLELIYKSLCEGPGTHSKAVTSFVDVFFNDHHSLGQFLLLLHSILNRSQSLAQAPKGKDIFLGKRPLMSRRVLVKLVLDSAMESSATFSAKEFVILAPVIISFATIEHFLLQRLTADHANRRSQALLNNWDPYSDKNADVDLSSCTILFTYDGTKILKATTLYGMLLGRSLSDLEANTLGAFDNYTKTHEIKFLIVPTESALSLELPTDLEPMDNATLRLINRLSDINESLFSERLQYPAKAFKNRALSQKMCKKIDDPRVSLGGFTPEWCIKTMLYAPSIFSIDLKMQFFRSVSFGLSRLSGSTGDRQVRPTQDARLNRPIDMFQESMGFQSKVKLRVSRNAVFKSALKLLKEYGLLSSILEIQFFDEVGSGLGPTLEFYSMVSRCFSERPDMWRKTNLRLTSSNTGLFPLPIIQAVNQSLRGVYANFHALGQFMARSLIDSRSMDFNFNPVFLDAIRNWPEYSQKLRDSNDLICLLHLLYQVDPTLSVSLRRLLSLVGDQKEIPSDVSRISDLCLYFVLPGYLEYELVEHGRDILVTEENLTSYITVVADTTLFRGISRQVEAFLEGFSCLLPLSFLSLFSISELVEITGHGVEDWSMKTLENSLETDHGYSFNSTAIKHLLSIISDFSKVERRQFLQFLTGSPRLPIGGFAALNPKLTIVKKHVDSGQKTDDHLPSVMTCANYLKMPDYSLRDIMKAKILQAMREGSDSFHLS</sequence>
<dbReference type="PANTHER" id="PTHR45670:SF1">
    <property type="entry name" value="E3 UBIQUITIN-PROTEIN LIGASE HECTD1"/>
    <property type="match status" value="1"/>
</dbReference>
<dbReference type="Pfam" id="PF00632">
    <property type="entry name" value="HECT"/>
    <property type="match status" value="1"/>
</dbReference>
<dbReference type="GO" id="GO:0043161">
    <property type="term" value="P:proteasome-mediated ubiquitin-dependent protein catabolic process"/>
    <property type="evidence" value="ECO:0007669"/>
    <property type="project" value="TreeGrafter"/>
</dbReference>
<keyword evidence="5 6" id="KW-0833">Ubl conjugation pathway</keyword>
<gene>
    <name evidence="9" type="ORF">METBISCDRAFT_22351</name>
</gene>
<evidence type="ECO:0000313" key="9">
    <source>
        <dbReference type="EMBL" id="RKP31468.1"/>
    </source>
</evidence>
<comment type="catalytic activity">
    <reaction evidence="1">
        <text>S-ubiquitinyl-[E2 ubiquitin-conjugating enzyme]-L-cysteine + [acceptor protein]-L-lysine = [E2 ubiquitin-conjugating enzyme]-L-cysteine + N(6)-ubiquitinyl-[acceptor protein]-L-lysine.</text>
        <dbReference type="EC" id="2.3.2.26"/>
    </reaction>
</comment>
<accession>A0A4P9ZF83</accession>
<evidence type="ECO:0000256" key="2">
    <source>
        <dbReference type="ARBA" id="ARBA00006331"/>
    </source>
</evidence>
<evidence type="ECO:0000313" key="10">
    <source>
        <dbReference type="Proteomes" id="UP000268321"/>
    </source>
</evidence>
<dbReference type="Gene3D" id="1.25.10.10">
    <property type="entry name" value="Leucine-rich Repeat Variant"/>
    <property type="match status" value="1"/>
</dbReference>
<evidence type="ECO:0000256" key="3">
    <source>
        <dbReference type="ARBA" id="ARBA00012485"/>
    </source>
</evidence>
<feature type="active site" description="Glycyl thioester intermediate" evidence="6">
    <location>
        <position position="1363"/>
    </location>
</feature>
<proteinExistence type="inferred from homology"/>
<name>A0A4P9ZF83_9ASCO</name>
<dbReference type="GO" id="GO:0016607">
    <property type="term" value="C:nuclear speck"/>
    <property type="evidence" value="ECO:0007669"/>
    <property type="project" value="TreeGrafter"/>
</dbReference>
<dbReference type="PROSITE" id="PS50237">
    <property type="entry name" value="HECT"/>
    <property type="match status" value="1"/>
</dbReference>
<dbReference type="Gene3D" id="3.30.2160.10">
    <property type="entry name" value="Hect, E3 ligase catalytic domain"/>
    <property type="match status" value="1"/>
</dbReference>
<dbReference type="GO" id="GO:0000209">
    <property type="term" value="P:protein polyubiquitination"/>
    <property type="evidence" value="ECO:0007669"/>
    <property type="project" value="TreeGrafter"/>
</dbReference>
<feature type="compositionally biased region" description="Polar residues" evidence="7">
    <location>
        <begin position="1"/>
        <end position="13"/>
    </location>
</feature>
<dbReference type="EC" id="2.3.2.26" evidence="3"/>
<keyword evidence="10" id="KW-1185">Reference proteome</keyword>
<organism evidence="9 10">
    <name type="scientific">Metschnikowia bicuspidata</name>
    <dbReference type="NCBI Taxonomy" id="27322"/>
    <lineage>
        <taxon>Eukaryota</taxon>
        <taxon>Fungi</taxon>
        <taxon>Dikarya</taxon>
        <taxon>Ascomycota</taxon>
        <taxon>Saccharomycotina</taxon>
        <taxon>Pichiomycetes</taxon>
        <taxon>Metschnikowiaceae</taxon>
        <taxon>Metschnikowia</taxon>
    </lineage>
</organism>
<evidence type="ECO:0000259" key="8">
    <source>
        <dbReference type="PROSITE" id="PS50237"/>
    </source>
</evidence>
<feature type="region of interest" description="Disordered" evidence="7">
    <location>
        <begin position="1"/>
        <end position="30"/>
    </location>
</feature>
<reference evidence="10" key="1">
    <citation type="journal article" date="2018" name="Nat. Microbiol.">
        <title>Leveraging single-cell genomics to expand the fungal tree of life.</title>
        <authorList>
            <person name="Ahrendt S.R."/>
            <person name="Quandt C.A."/>
            <person name="Ciobanu D."/>
            <person name="Clum A."/>
            <person name="Salamov A."/>
            <person name="Andreopoulos B."/>
            <person name="Cheng J.F."/>
            <person name="Woyke T."/>
            <person name="Pelin A."/>
            <person name="Henrissat B."/>
            <person name="Reynolds N.K."/>
            <person name="Benny G.L."/>
            <person name="Smith M.E."/>
            <person name="James T.Y."/>
            <person name="Grigoriev I.V."/>
        </authorList>
    </citation>
    <scope>NUCLEOTIDE SEQUENCE [LARGE SCALE GENOMIC DNA]</scope>
    <source>
        <strain evidence="10">Baker2002</strain>
    </source>
</reference>
<dbReference type="InterPro" id="IPR000569">
    <property type="entry name" value="HECT_dom"/>
</dbReference>
<protein>
    <recommendedName>
        <fullName evidence="3">HECT-type E3 ubiquitin transferase</fullName>
        <ecNumber evidence="3">2.3.2.26</ecNumber>
    </recommendedName>
</protein>
<evidence type="ECO:0000256" key="5">
    <source>
        <dbReference type="ARBA" id="ARBA00022786"/>
    </source>
</evidence>
<dbReference type="InterPro" id="IPR011989">
    <property type="entry name" value="ARM-like"/>
</dbReference>
<dbReference type="EMBL" id="ML004441">
    <property type="protein sequence ID" value="RKP31468.1"/>
    <property type="molecule type" value="Genomic_DNA"/>
</dbReference>
<dbReference type="SUPFAM" id="SSF48371">
    <property type="entry name" value="ARM repeat"/>
    <property type="match status" value="1"/>
</dbReference>
<dbReference type="Gene3D" id="3.90.1750.10">
    <property type="entry name" value="Hect, E3 ligase catalytic domains"/>
    <property type="match status" value="1"/>
</dbReference>
<keyword evidence="4" id="KW-0808">Transferase</keyword>
<dbReference type="PANTHER" id="PTHR45670">
    <property type="entry name" value="E3 UBIQUITIN-PROTEIN LIGASE TRIP12"/>
    <property type="match status" value="1"/>
</dbReference>
<evidence type="ECO:0000256" key="7">
    <source>
        <dbReference type="SAM" id="MobiDB-lite"/>
    </source>
</evidence>
<dbReference type="SUPFAM" id="SSF56204">
    <property type="entry name" value="Hect, E3 ligase catalytic domain"/>
    <property type="match status" value="1"/>
</dbReference>